<keyword evidence="5 8" id="KW-0812">Transmembrane</keyword>
<keyword evidence="7 8" id="KW-0472">Membrane</keyword>
<evidence type="ECO:0000256" key="4">
    <source>
        <dbReference type="ARBA" id="ARBA00022679"/>
    </source>
</evidence>
<dbReference type="AlphaFoldDB" id="A0A7W7XZD9"/>
<dbReference type="Proteomes" id="UP000519004">
    <property type="component" value="Unassembled WGS sequence"/>
</dbReference>
<evidence type="ECO:0000256" key="6">
    <source>
        <dbReference type="ARBA" id="ARBA00022989"/>
    </source>
</evidence>
<dbReference type="GO" id="GO:0016763">
    <property type="term" value="F:pentosyltransferase activity"/>
    <property type="evidence" value="ECO:0007669"/>
    <property type="project" value="TreeGrafter"/>
</dbReference>
<evidence type="ECO:0000259" key="9">
    <source>
        <dbReference type="Pfam" id="PF13231"/>
    </source>
</evidence>
<comment type="caution">
    <text evidence="10">The sequence shown here is derived from an EMBL/GenBank/DDBJ whole genome shotgun (WGS) entry which is preliminary data.</text>
</comment>
<protein>
    <submittedName>
        <fullName evidence="10">4-amino-4-deoxy-L-arabinose transferase-like glycosyltransferase</fullName>
    </submittedName>
</protein>
<dbReference type="RefSeq" id="WP_183947856.1">
    <property type="nucleotide sequence ID" value="NZ_JACHHX010000006.1"/>
</dbReference>
<feature type="transmembrane region" description="Helical" evidence="8">
    <location>
        <begin position="334"/>
        <end position="357"/>
    </location>
</feature>
<evidence type="ECO:0000313" key="10">
    <source>
        <dbReference type="EMBL" id="MBB5015246.1"/>
    </source>
</evidence>
<evidence type="ECO:0000256" key="7">
    <source>
        <dbReference type="ARBA" id="ARBA00023136"/>
    </source>
</evidence>
<feature type="transmembrane region" description="Helical" evidence="8">
    <location>
        <begin position="305"/>
        <end position="322"/>
    </location>
</feature>
<feature type="transmembrane region" description="Helical" evidence="8">
    <location>
        <begin position="192"/>
        <end position="213"/>
    </location>
</feature>
<name>A0A7W7XZD9_9GAMM</name>
<dbReference type="InterPro" id="IPR038731">
    <property type="entry name" value="RgtA/B/C-like"/>
</dbReference>
<proteinExistence type="predicted"/>
<reference evidence="10 11" key="1">
    <citation type="submission" date="2020-08" db="EMBL/GenBank/DDBJ databases">
        <title>Genomic Encyclopedia of Type Strains, Phase IV (KMG-IV): sequencing the most valuable type-strain genomes for metagenomic binning, comparative biology and taxonomic classification.</title>
        <authorList>
            <person name="Goeker M."/>
        </authorList>
    </citation>
    <scope>NUCLEOTIDE SEQUENCE [LARGE SCALE GENOMIC DNA]</scope>
    <source>
        <strain evidence="10 11">DSM 25897</strain>
    </source>
</reference>
<feature type="transmembrane region" description="Helical" evidence="8">
    <location>
        <begin position="271"/>
        <end position="293"/>
    </location>
</feature>
<feature type="domain" description="Glycosyltransferase RgtA/B/C/D-like" evidence="9">
    <location>
        <begin position="52"/>
        <end position="210"/>
    </location>
</feature>
<feature type="transmembrane region" description="Helical" evidence="8">
    <location>
        <begin position="236"/>
        <end position="259"/>
    </location>
</feature>
<evidence type="ECO:0000256" key="1">
    <source>
        <dbReference type="ARBA" id="ARBA00004651"/>
    </source>
</evidence>
<feature type="transmembrane region" description="Helical" evidence="8">
    <location>
        <begin position="75"/>
        <end position="96"/>
    </location>
</feature>
<dbReference type="PANTHER" id="PTHR33908">
    <property type="entry name" value="MANNOSYLTRANSFERASE YKCB-RELATED"/>
    <property type="match status" value="1"/>
</dbReference>
<gene>
    <name evidence="10" type="ORF">HNQ58_001132</name>
</gene>
<dbReference type="GO" id="GO:0005886">
    <property type="term" value="C:plasma membrane"/>
    <property type="evidence" value="ECO:0007669"/>
    <property type="project" value="UniProtKB-SubCell"/>
</dbReference>
<dbReference type="EMBL" id="JACHHX010000006">
    <property type="protein sequence ID" value="MBB5015246.1"/>
    <property type="molecule type" value="Genomic_DNA"/>
</dbReference>
<feature type="transmembrane region" description="Helical" evidence="8">
    <location>
        <begin position="150"/>
        <end position="180"/>
    </location>
</feature>
<sequence>MARPSAYVKFVTLWALLGAVKLWLAASLDLFGDEAFYAWEARHPAWAYSDLPAGTAWLAWLGMELGGPTPLGLRWPFLLMGAAIPWLLARIAARWFGAEAGWRAGILCLLMPLTGTLGVLALPDVPLTFATLLCLDAIAALLRGRERGAYALLAAGLVLGALSHYRFVVVLAAGLVGLLLVAEGRALLRRPALWGVLALGAAAWLPLGAWNLAHRGAGVGFQLVDRHPWAFHWDGAWFPLVQAVVVTPLLFVLLLWALVQVWRRWRRGEAGPWGLVLGAAGVPLLGLFVLGFFADAERVSFHWPLPAWLALMAVLPALGDGARSWSWSWSWRAAHGLAAAGLLATFVWLAAAAMPTWRSPLADRPLYPDNFSGWRELAVAVAHELDRLSPSTQVVADNFMPAAALAFHLRRRDIGVLDHPKNHKHGRAAQLALWGYVRDSLRKRPAPVLLVLEDGAVRPRELVDWYRQVCVLAGPLPPPVTVAVDDGRKRFLLFRLPAGAVPADAPCVTPALGAIDRPGQRVPRGDALVFEGWTMKDGAGVRRVEVLLGGEPVAEAMLGLPRPDVVDFWRGSTDPAQPDLGFRAELPAGSLAPGRYRLALRVHGGDGSVEVVGARWLRVD</sequence>
<evidence type="ECO:0000256" key="5">
    <source>
        <dbReference type="ARBA" id="ARBA00022692"/>
    </source>
</evidence>
<dbReference type="GO" id="GO:0009103">
    <property type="term" value="P:lipopolysaccharide biosynthetic process"/>
    <property type="evidence" value="ECO:0007669"/>
    <property type="project" value="UniProtKB-ARBA"/>
</dbReference>
<keyword evidence="11" id="KW-1185">Reference proteome</keyword>
<organism evidence="10 11">
    <name type="scientific">Rehaibacterium terrae</name>
    <dbReference type="NCBI Taxonomy" id="1341696"/>
    <lineage>
        <taxon>Bacteria</taxon>
        <taxon>Pseudomonadati</taxon>
        <taxon>Pseudomonadota</taxon>
        <taxon>Gammaproteobacteria</taxon>
        <taxon>Lysobacterales</taxon>
        <taxon>Lysobacteraceae</taxon>
        <taxon>Rehaibacterium</taxon>
    </lineage>
</organism>
<keyword evidence="3" id="KW-0328">Glycosyltransferase</keyword>
<keyword evidence="6 8" id="KW-1133">Transmembrane helix</keyword>
<feature type="transmembrane region" description="Helical" evidence="8">
    <location>
        <begin position="7"/>
        <end position="25"/>
    </location>
</feature>
<evidence type="ECO:0000256" key="8">
    <source>
        <dbReference type="SAM" id="Phobius"/>
    </source>
</evidence>
<feature type="transmembrane region" description="Helical" evidence="8">
    <location>
        <begin position="102"/>
        <end position="120"/>
    </location>
</feature>
<keyword evidence="2" id="KW-1003">Cell membrane</keyword>
<keyword evidence="4 10" id="KW-0808">Transferase</keyword>
<dbReference type="InterPro" id="IPR050297">
    <property type="entry name" value="LipidA_mod_glycosyltrf_83"/>
</dbReference>
<comment type="subcellular location">
    <subcellularLocation>
        <location evidence="1">Cell membrane</location>
        <topology evidence="1">Multi-pass membrane protein</topology>
    </subcellularLocation>
</comment>
<accession>A0A7W7XZD9</accession>
<dbReference type="PANTHER" id="PTHR33908:SF11">
    <property type="entry name" value="MEMBRANE PROTEIN"/>
    <property type="match status" value="1"/>
</dbReference>
<evidence type="ECO:0000313" key="11">
    <source>
        <dbReference type="Proteomes" id="UP000519004"/>
    </source>
</evidence>
<evidence type="ECO:0000256" key="2">
    <source>
        <dbReference type="ARBA" id="ARBA00022475"/>
    </source>
</evidence>
<dbReference type="Pfam" id="PF13231">
    <property type="entry name" value="PMT_2"/>
    <property type="match status" value="1"/>
</dbReference>
<evidence type="ECO:0000256" key="3">
    <source>
        <dbReference type="ARBA" id="ARBA00022676"/>
    </source>
</evidence>